<evidence type="ECO:0000313" key="1">
    <source>
        <dbReference type="EMBL" id="CDL87168.1"/>
    </source>
</evidence>
<gene>
    <name evidence="1" type="ORF">XCR1_840128</name>
</gene>
<dbReference type="EMBL" id="CBXE010000480">
    <property type="protein sequence ID" value="CDL87168.1"/>
    <property type="molecule type" value="Genomic_DNA"/>
</dbReference>
<evidence type="ECO:0000313" key="2">
    <source>
        <dbReference type="Proteomes" id="UP000019197"/>
    </source>
</evidence>
<protein>
    <submittedName>
        <fullName evidence="1">Uncharacterized protein</fullName>
    </submittedName>
</protein>
<name>W1JAY1_9GAMM</name>
<proteinExistence type="predicted"/>
<comment type="caution">
    <text evidence="1">The sequence shown here is derived from an EMBL/GenBank/DDBJ whole genome shotgun (WGS) entry which is preliminary data.</text>
</comment>
<sequence length="76" mass="8543">MSELAGIAQMLVERLYFLLEVLYPLRSVRENVVERKLEGIALGVGCDSPEELDNLVRVNEGKRTAEQIYTTATSFP</sequence>
<dbReference type="AlphaFoldDB" id="W1JAY1"/>
<organism evidence="1 2">
    <name type="scientific">Xenorhabdus cabanillasii JM26</name>
    <dbReference type="NCBI Taxonomy" id="1427517"/>
    <lineage>
        <taxon>Bacteria</taxon>
        <taxon>Pseudomonadati</taxon>
        <taxon>Pseudomonadota</taxon>
        <taxon>Gammaproteobacteria</taxon>
        <taxon>Enterobacterales</taxon>
        <taxon>Morganellaceae</taxon>
        <taxon>Xenorhabdus</taxon>
    </lineage>
</organism>
<accession>W1JAY1</accession>
<reference evidence="1 2" key="1">
    <citation type="submission" date="2013-11" db="EMBL/GenBank/DDBJ databases">
        <title>Draft genome sequence and annotation of the entomopathogenic bacterium, Xenorhabdus cabanillasi strain JM26.</title>
        <authorList>
            <person name="Gualtieri M."/>
            <person name="Ogier J.C."/>
            <person name="Pages S."/>
            <person name="Givaudan A."/>
            <person name="Gaudriault S."/>
        </authorList>
    </citation>
    <scope>NUCLEOTIDE SEQUENCE [LARGE SCALE GENOMIC DNA]</scope>
    <source>
        <strain evidence="1 2">JM26</strain>
    </source>
</reference>
<dbReference type="Proteomes" id="UP000019197">
    <property type="component" value="Unassembled WGS sequence"/>
</dbReference>